<dbReference type="EMBL" id="FUKO01000034">
    <property type="protein sequence ID" value="SJN45015.1"/>
    <property type="molecule type" value="Genomic_DNA"/>
</dbReference>
<evidence type="ECO:0000256" key="3">
    <source>
        <dbReference type="ARBA" id="ARBA00022729"/>
    </source>
</evidence>
<comment type="subcellular location">
    <subcellularLocation>
        <location evidence="1">Cell envelope</location>
    </subcellularLocation>
</comment>
<sequence>MKSRLSLLALSLVGIAALSACTSTLPTDTDESSAPTADDQPAAAIISGVAEDSEIAALLPAQYSDAGVLQVGSNLQFPPANFYAADGTTPIGYEVDLATAMAKRLGVDVTYNDSAFENLITSLQSQRVDFTMAGMNDRPDRQEMVDFIDYFKTGIGILVAKGNPDGIVEPADLCGHGVTAGVGSSQEAWALALSEKCVADGAEAIDVVTVNNDQQRLNSVKTGRVTAELNDLANLVYIAQTANSGEDFEVVDLPPLEGALYGIGVNKETPELRAALAASLQSLIDDGTYGEILAAWGLQAGAIETVEINAGQ</sequence>
<dbReference type="PROSITE" id="PS51257">
    <property type="entry name" value="PROKAR_LIPOPROTEIN"/>
    <property type="match status" value="1"/>
</dbReference>
<feature type="chain" id="PRO_5038632696" evidence="5">
    <location>
        <begin position="21"/>
        <end position="312"/>
    </location>
</feature>
<gene>
    <name evidence="7" type="ORF">FM104_13770</name>
</gene>
<evidence type="ECO:0000256" key="5">
    <source>
        <dbReference type="SAM" id="SignalP"/>
    </source>
</evidence>
<dbReference type="SMART" id="SM00062">
    <property type="entry name" value="PBPb"/>
    <property type="match status" value="1"/>
</dbReference>
<protein>
    <submittedName>
        <fullName evidence="7">Probable solute binding protein of ABC transporter system</fullName>
    </submittedName>
</protein>
<dbReference type="AlphaFoldDB" id="A0A1R4KLD6"/>
<dbReference type="InterPro" id="IPR001638">
    <property type="entry name" value="Solute-binding_3/MltF_N"/>
</dbReference>
<dbReference type="PROSITE" id="PS01039">
    <property type="entry name" value="SBP_BACTERIAL_3"/>
    <property type="match status" value="1"/>
</dbReference>
<comment type="similarity">
    <text evidence="2 4">Belongs to the bacterial solute-binding protein 3 family.</text>
</comment>
<reference evidence="7 8" key="1">
    <citation type="submission" date="2017-02" db="EMBL/GenBank/DDBJ databases">
        <authorList>
            <person name="Peterson S.W."/>
        </authorList>
    </citation>
    <scope>NUCLEOTIDE SEQUENCE [LARGE SCALE GENOMIC DNA]</scope>
    <source>
        <strain evidence="7 8">B Mb 05.01</strain>
    </source>
</reference>
<accession>A0A1R4KLD6</accession>
<dbReference type="CDD" id="cd01004">
    <property type="entry name" value="PBP2_MidA_like"/>
    <property type="match status" value="1"/>
</dbReference>
<feature type="domain" description="Solute-binding protein family 3/N-terminal" evidence="6">
    <location>
        <begin position="68"/>
        <end position="300"/>
    </location>
</feature>
<dbReference type="Gene3D" id="3.40.190.10">
    <property type="entry name" value="Periplasmic binding protein-like II"/>
    <property type="match status" value="2"/>
</dbReference>
<keyword evidence="3 5" id="KW-0732">Signal</keyword>
<keyword evidence="8" id="KW-1185">Reference proteome</keyword>
<evidence type="ECO:0000313" key="8">
    <source>
        <dbReference type="Proteomes" id="UP000196320"/>
    </source>
</evidence>
<dbReference type="OrthoDB" id="4633994at2"/>
<dbReference type="GO" id="GO:0030313">
    <property type="term" value="C:cell envelope"/>
    <property type="evidence" value="ECO:0007669"/>
    <property type="project" value="UniProtKB-SubCell"/>
</dbReference>
<evidence type="ECO:0000259" key="6">
    <source>
        <dbReference type="SMART" id="SM00062"/>
    </source>
</evidence>
<dbReference type="SUPFAM" id="SSF53850">
    <property type="entry name" value="Periplasmic binding protein-like II"/>
    <property type="match status" value="1"/>
</dbReference>
<dbReference type="Proteomes" id="UP000196320">
    <property type="component" value="Unassembled WGS sequence"/>
</dbReference>
<dbReference type="RefSeq" id="WP_087132788.1">
    <property type="nucleotide sequence ID" value="NZ_FUKO01000034.1"/>
</dbReference>
<dbReference type="Pfam" id="PF00497">
    <property type="entry name" value="SBP_bac_3"/>
    <property type="match status" value="1"/>
</dbReference>
<dbReference type="PANTHER" id="PTHR35936:SF17">
    <property type="entry name" value="ARGININE-BINDING EXTRACELLULAR PROTEIN ARTP"/>
    <property type="match status" value="1"/>
</dbReference>
<dbReference type="InterPro" id="IPR018313">
    <property type="entry name" value="SBP_3_CS"/>
</dbReference>
<dbReference type="PANTHER" id="PTHR35936">
    <property type="entry name" value="MEMBRANE-BOUND LYTIC MUREIN TRANSGLYCOSYLASE F"/>
    <property type="match status" value="1"/>
</dbReference>
<evidence type="ECO:0000256" key="4">
    <source>
        <dbReference type="RuleBase" id="RU003744"/>
    </source>
</evidence>
<proteinExistence type="inferred from homology"/>
<name>A0A1R4KLD6_9MICO</name>
<feature type="signal peptide" evidence="5">
    <location>
        <begin position="1"/>
        <end position="20"/>
    </location>
</feature>
<evidence type="ECO:0000313" key="7">
    <source>
        <dbReference type="EMBL" id="SJN45015.1"/>
    </source>
</evidence>
<evidence type="ECO:0000256" key="1">
    <source>
        <dbReference type="ARBA" id="ARBA00004196"/>
    </source>
</evidence>
<evidence type="ECO:0000256" key="2">
    <source>
        <dbReference type="ARBA" id="ARBA00010333"/>
    </source>
</evidence>
<organism evidence="7 8">
    <name type="scientific">Microbacterium esteraromaticum</name>
    <dbReference type="NCBI Taxonomy" id="57043"/>
    <lineage>
        <taxon>Bacteria</taxon>
        <taxon>Bacillati</taxon>
        <taxon>Actinomycetota</taxon>
        <taxon>Actinomycetes</taxon>
        <taxon>Micrococcales</taxon>
        <taxon>Microbacteriaceae</taxon>
        <taxon>Microbacterium</taxon>
    </lineage>
</organism>